<dbReference type="RefSeq" id="WP_335425347.1">
    <property type="nucleotide sequence ID" value="NZ_JBALHR010000020.1"/>
</dbReference>
<feature type="transmembrane region" description="Helical" evidence="6">
    <location>
        <begin position="315"/>
        <end position="340"/>
    </location>
</feature>
<dbReference type="PANTHER" id="PTHR24421">
    <property type="entry name" value="NITRATE/NITRITE SENSOR PROTEIN NARX-RELATED"/>
    <property type="match status" value="1"/>
</dbReference>
<comment type="caution">
    <text evidence="7">The sequence shown here is derived from an EMBL/GenBank/DDBJ whole genome shotgun (WGS) entry which is preliminary data.</text>
</comment>
<dbReference type="Proteomes" id="UP001431963">
    <property type="component" value="Unassembled WGS sequence"/>
</dbReference>
<evidence type="ECO:0000256" key="3">
    <source>
        <dbReference type="ARBA" id="ARBA00022679"/>
    </source>
</evidence>
<feature type="transmembrane region" description="Helical" evidence="6">
    <location>
        <begin position="26"/>
        <end position="50"/>
    </location>
</feature>
<feature type="transmembrane region" description="Helical" evidence="6">
    <location>
        <begin position="190"/>
        <end position="214"/>
    </location>
</feature>
<gene>
    <name evidence="7" type="ORF">V6590_19335</name>
</gene>
<keyword evidence="4" id="KW-0418">Kinase</keyword>
<dbReference type="EC" id="2.7.13.3" evidence="2"/>
<dbReference type="InterPro" id="IPR036890">
    <property type="entry name" value="HATPase_C_sf"/>
</dbReference>
<keyword evidence="6" id="KW-1133">Transmembrane helix</keyword>
<accession>A0ABU8C027</accession>
<evidence type="ECO:0000256" key="1">
    <source>
        <dbReference type="ARBA" id="ARBA00000085"/>
    </source>
</evidence>
<feature type="transmembrane region" description="Helical" evidence="6">
    <location>
        <begin position="156"/>
        <end position="178"/>
    </location>
</feature>
<keyword evidence="6" id="KW-0812">Transmembrane</keyword>
<evidence type="ECO:0000256" key="5">
    <source>
        <dbReference type="ARBA" id="ARBA00023012"/>
    </source>
</evidence>
<evidence type="ECO:0000313" key="8">
    <source>
        <dbReference type="Proteomes" id="UP001431963"/>
    </source>
</evidence>
<sequence length="754" mass="80088">MPDNAPKSVRSEPARSTGRRARPAPLLLLVMALGAIVLTAGVVVLLRLSLPQLTPLPVLRQDGVLALQDGPSGLGWSLAAPTAPKGEAIVLQPDLFIEDPDMLESTAARTAFITAQTRIAAMLAQAGNEELLLTGPGGESHKVAVLPQTPLSALPGVFWVQLLAGSSTLIVAAVLLLLRPGGADQGAGRQGLAGFGLAGLGVAGSAFSAAIYSTRSLFIPPDLLEWLTLVNQLGTFGFGVGMIWLFSQYPRRLMPLWPVFALAGFSVLYEMAGRSGLVDYELVRVQTLVGVMFLLILALVAAQHRATRGRPADRAALLWLGLSVILGSGIFVLLVALPAALDRPALMSQGMAFIPLAAIYIGTALALARWRLFDLDRWALRLFLYLGVVALIAAVDALLLLLVSLSTPVSLVSSMALVGLIYLPLRDRVIDRWLARRQPDLATLHAGAVSVALQLDSPARTAAWRALMQRLFRPLEISTLSVDTPVGPALEEEGLALLVPGPAGAAPLRLTWAETGRRLFDQGDLRLVRQLADLAATTAQDRAALETALASERRRIARDLHDDVGSRLLSSLHSRDEDQRKDFLIEALADLRQIATGLAGREVTLSALLGEMRAESRTRAEALGRRLVWPAGRADDAEHLVLPYDLLRNFTALHREALSNALHHGGDGPIEVATDWDGARLTHRLTNPQGTASPRPATNRGQGLANMAARVAAMGGSLTSGPDAGRFIVMADLPLPLPDMGGAGATANRLASAS</sequence>
<feature type="transmembrane region" description="Helical" evidence="6">
    <location>
        <begin position="226"/>
        <end position="246"/>
    </location>
</feature>
<feature type="transmembrane region" description="Helical" evidence="6">
    <location>
        <begin position="253"/>
        <end position="271"/>
    </location>
</feature>
<dbReference type="EMBL" id="JBALHR010000020">
    <property type="protein sequence ID" value="MEH7830309.1"/>
    <property type="molecule type" value="Genomic_DNA"/>
</dbReference>
<protein>
    <recommendedName>
        <fullName evidence="2">histidine kinase</fullName>
        <ecNumber evidence="2">2.7.13.3</ecNumber>
    </recommendedName>
</protein>
<proteinExistence type="predicted"/>
<feature type="transmembrane region" description="Helical" evidence="6">
    <location>
        <begin position="382"/>
        <end position="403"/>
    </location>
</feature>
<reference evidence="7" key="1">
    <citation type="submission" date="2024-02" db="EMBL/GenBank/DDBJ databases">
        <title>Genome sequences of strain Gemmobacter sp. JM10B15.</title>
        <authorList>
            <person name="Zhang M."/>
        </authorList>
    </citation>
    <scope>NUCLEOTIDE SEQUENCE</scope>
    <source>
        <strain evidence="7">JM10B15</strain>
    </source>
</reference>
<evidence type="ECO:0000256" key="4">
    <source>
        <dbReference type="ARBA" id="ARBA00022777"/>
    </source>
</evidence>
<evidence type="ECO:0000256" key="6">
    <source>
        <dbReference type="SAM" id="Phobius"/>
    </source>
</evidence>
<evidence type="ECO:0000313" key="7">
    <source>
        <dbReference type="EMBL" id="MEH7830309.1"/>
    </source>
</evidence>
<keyword evidence="8" id="KW-1185">Reference proteome</keyword>
<dbReference type="PANTHER" id="PTHR24421:SF10">
    <property type="entry name" value="NITRATE_NITRITE SENSOR PROTEIN NARQ"/>
    <property type="match status" value="1"/>
</dbReference>
<dbReference type="InterPro" id="IPR050482">
    <property type="entry name" value="Sensor_HK_TwoCompSys"/>
</dbReference>
<keyword evidence="5" id="KW-0902">Two-component regulatory system</keyword>
<dbReference type="Gene3D" id="3.30.565.10">
    <property type="entry name" value="Histidine kinase-like ATPase, C-terminal domain"/>
    <property type="match status" value="1"/>
</dbReference>
<feature type="transmembrane region" description="Helical" evidence="6">
    <location>
        <begin position="283"/>
        <end position="303"/>
    </location>
</feature>
<comment type="catalytic activity">
    <reaction evidence="1">
        <text>ATP + protein L-histidine = ADP + protein N-phospho-L-histidine.</text>
        <dbReference type="EC" id="2.7.13.3"/>
    </reaction>
</comment>
<feature type="transmembrane region" description="Helical" evidence="6">
    <location>
        <begin position="352"/>
        <end position="370"/>
    </location>
</feature>
<dbReference type="SUPFAM" id="SSF55874">
    <property type="entry name" value="ATPase domain of HSP90 chaperone/DNA topoisomerase II/histidine kinase"/>
    <property type="match status" value="1"/>
</dbReference>
<evidence type="ECO:0000256" key="2">
    <source>
        <dbReference type="ARBA" id="ARBA00012438"/>
    </source>
</evidence>
<name>A0ABU8C027_9RHOB</name>
<keyword evidence="6" id="KW-0472">Membrane</keyword>
<keyword evidence="3" id="KW-0808">Transferase</keyword>
<organism evidence="7 8">
    <name type="scientific">Gemmobacter denitrificans</name>
    <dbReference type="NCBI Taxonomy" id="3123040"/>
    <lineage>
        <taxon>Bacteria</taxon>
        <taxon>Pseudomonadati</taxon>
        <taxon>Pseudomonadota</taxon>
        <taxon>Alphaproteobacteria</taxon>
        <taxon>Rhodobacterales</taxon>
        <taxon>Paracoccaceae</taxon>
        <taxon>Gemmobacter</taxon>
    </lineage>
</organism>